<sequence length="751" mass="84559">MIKFLERVFPYLLLFPAILPLVFFDGLLYPFLTPKTVLFRADFILALAVFVALVLSGRHFYWSRLLPWLKNTKDGPWYSYVVLLPAALLAVAYVTSLLGIDFYHSFWSVFDRGDGLLTLTAVVVFFYFILLWADDHFFSRLLKWVAITASLVAFTALLQWLQGLSGLDWPLVPEAHGRVSGMLGNAAFLAAYLGMAFFLTLILARDSYGRWRTFLYTSAGLQLAAVFATATRGTILAFITAGFIALLYLAWSGEGKYRSYARYGIVGLLVLAGLFVAFRGELARVPFEPVSRLASISTEDATVESRLFIWENVGREALERPIVGVGAEHIRVLFNEVYDPTAIVEEWFDRTHNAFLDYFVQYGILGLLLYLLLIGAVAREAYHLMRSEHEVESYAGKLLLLLIIVYAVQNFFVFDTVSTLWLLVALFAALRAARGVASSSALPLPRVPHSVPIAAAALIALLIVPVSIQPLRANMALARAYTYHVFDIREFEEAIEHGFGLGTYADMEYGYQLYEMYTERQAVMLEGGERLIAYRTARDILAHNFGKYPYDARTAVYYAHVLDMAPPEDQPTEELVRSVIERAVELSPKRIQPQYLLANISIRKGDALPQVSVEKSEHYRVAISQLAEYAETVPQLAEPRFVIATLYQTMGDHESAKEWADAALPLYKPDLNTARRAARYYIVTEDWENAVVFLRDVARFEAENYPALYDLAKAEFLIGNEEQAAEIVEQLRREAPGLVETDPAFLAALEG</sequence>
<comment type="caution">
    <text evidence="7">The sequence shown here is derived from an EMBL/GenBank/DDBJ whole genome shotgun (WGS) entry which is preliminary data.</text>
</comment>
<name>A0A2H0U8J7_9BACT</name>
<feature type="transmembrane region" description="Helical" evidence="5">
    <location>
        <begin position="260"/>
        <end position="278"/>
    </location>
</feature>
<feature type="transmembrane region" description="Helical" evidence="5">
    <location>
        <begin position="77"/>
        <end position="95"/>
    </location>
</feature>
<proteinExistence type="predicted"/>
<dbReference type="Gene3D" id="1.25.40.10">
    <property type="entry name" value="Tetratricopeptide repeat domain"/>
    <property type="match status" value="1"/>
</dbReference>
<keyword evidence="3 5" id="KW-1133">Transmembrane helix</keyword>
<feature type="transmembrane region" description="Helical" evidence="5">
    <location>
        <begin position="115"/>
        <end position="132"/>
    </location>
</feature>
<feature type="transmembrane region" description="Helical" evidence="5">
    <location>
        <begin position="12"/>
        <end position="31"/>
    </location>
</feature>
<dbReference type="PANTHER" id="PTHR37422:SF13">
    <property type="entry name" value="LIPOPOLYSACCHARIDE BIOSYNTHESIS PROTEIN PA4999-RELATED"/>
    <property type="match status" value="1"/>
</dbReference>
<keyword evidence="4 5" id="KW-0472">Membrane</keyword>
<evidence type="ECO:0000259" key="6">
    <source>
        <dbReference type="Pfam" id="PF04932"/>
    </source>
</evidence>
<feature type="transmembrane region" description="Helical" evidence="5">
    <location>
        <begin position="399"/>
        <end position="430"/>
    </location>
</feature>
<dbReference type="InterPro" id="IPR011990">
    <property type="entry name" value="TPR-like_helical_dom_sf"/>
</dbReference>
<dbReference type="AlphaFoldDB" id="A0A2H0U8J7"/>
<feature type="transmembrane region" description="Helical" evidence="5">
    <location>
        <begin position="359"/>
        <end position="378"/>
    </location>
</feature>
<comment type="subcellular location">
    <subcellularLocation>
        <location evidence="1">Membrane</location>
        <topology evidence="1">Multi-pass membrane protein</topology>
    </subcellularLocation>
</comment>
<feature type="transmembrane region" description="Helical" evidence="5">
    <location>
        <begin position="211"/>
        <end position="229"/>
    </location>
</feature>
<evidence type="ECO:0000256" key="3">
    <source>
        <dbReference type="ARBA" id="ARBA00022989"/>
    </source>
</evidence>
<evidence type="ECO:0000313" key="7">
    <source>
        <dbReference type="EMBL" id="PIR82724.1"/>
    </source>
</evidence>
<feature type="transmembrane region" description="Helical" evidence="5">
    <location>
        <begin position="37"/>
        <end position="56"/>
    </location>
</feature>
<feature type="transmembrane region" description="Helical" evidence="5">
    <location>
        <begin position="182"/>
        <end position="204"/>
    </location>
</feature>
<reference evidence="8" key="1">
    <citation type="submission" date="2017-09" db="EMBL/GenBank/DDBJ databases">
        <title>Depth-based differentiation of microbial function through sediment-hosted aquifers and enrichment of novel symbionts in the deep terrestrial subsurface.</title>
        <authorList>
            <person name="Probst A.J."/>
            <person name="Ladd B."/>
            <person name="Jarett J.K."/>
            <person name="Geller-Mcgrath D.E."/>
            <person name="Sieber C.M.K."/>
            <person name="Emerson J.B."/>
            <person name="Anantharaman K."/>
            <person name="Thomas B.C."/>
            <person name="Malmstrom R."/>
            <person name="Stieglmeier M."/>
            <person name="Klingl A."/>
            <person name="Woyke T."/>
            <person name="Ryan C.M."/>
            <person name="Banfield J.F."/>
        </authorList>
    </citation>
    <scope>NUCLEOTIDE SEQUENCE [LARGE SCALE GENOMIC DNA]</scope>
</reference>
<feature type="transmembrane region" description="Helical" evidence="5">
    <location>
        <begin position="450"/>
        <end position="468"/>
    </location>
</feature>
<dbReference type="SUPFAM" id="SSF48452">
    <property type="entry name" value="TPR-like"/>
    <property type="match status" value="1"/>
</dbReference>
<feature type="transmembrane region" description="Helical" evidence="5">
    <location>
        <begin position="235"/>
        <end position="253"/>
    </location>
</feature>
<dbReference type="Pfam" id="PF04932">
    <property type="entry name" value="Wzy_C"/>
    <property type="match status" value="1"/>
</dbReference>
<dbReference type="InterPro" id="IPR051533">
    <property type="entry name" value="WaaL-like"/>
</dbReference>
<evidence type="ECO:0000256" key="2">
    <source>
        <dbReference type="ARBA" id="ARBA00022692"/>
    </source>
</evidence>
<protein>
    <recommendedName>
        <fullName evidence="6">O-antigen ligase-related domain-containing protein</fullName>
    </recommendedName>
</protein>
<dbReference type="Proteomes" id="UP000231379">
    <property type="component" value="Unassembled WGS sequence"/>
</dbReference>
<accession>A0A2H0U8J7</accession>
<dbReference type="EMBL" id="PFBM01000007">
    <property type="protein sequence ID" value="PIR82724.1"/>
    <property type="molecule type" value="Genomic_DNA"/>
</dbReference>
<evidence type="ECO:0000256" key="5">
    <source>
        <dbReference type="SAM" id="Phobius"/>
    </source>
</evidence>
<keyword evidence="2 5" id="KW-0812">Transmembrane</keyword>
<organism evidence="7 8">
    <name type="scientific">Candidatus Kaiserbacteria bacterium CG10_big_fil_rev_8_21_14_0_10_59_10</name>
    <dbReference type="NCBI Taxonomy" id="1974612"/>
    <lineage>
        <taxon>Bacteria</taxon>
        <taxon>Candidatus Kaiseribacteriota</taxon>
    </lineage>
</organism>
<gene>
    <name evidence="7" type="ORF">COU20_00910</name>
</gene>
<evidence type="ECO:0000256" key="4">
    <source>
        <dbReference type="ARBA" id="ARBA00023136"/>
    </source>
</evidence>
<evidence type="ECO:0000313" key="8">
    <source>
        <dbReference type="Proteomes" id="UP000231379"/>
    </source>
</evidence>
<dbReference type="GO" id="GO:0016020">
    <property type="term" value="C:membrane"/>
    <property type="evidence" value="ECO:0007669"/>
    <property type="project" value="UniProtKB-SubCell"/>
</dbReference>
<feature type="transmembrane region" description="Helical" evidence="5">
    <location>
        <begin position="144"/>
        <end position="162"/>
    </location>
</feature>
<dbReference type="InterPro" id="IPR007016">
    <property type="entry name" value="O-antigen_ligase-rel_domated"/>
</dbReference>
<dbReference type="PANTHER" id="PTHR37422">
    <property type="entry name" value="TEICHURONIC ACID BIOSYNTHESIS PROTEIN TUAE"/>
    <property type="match status" value="1"/>
</dbReference>
<evidence type="ECO:0000256" key="1">
    <source>
        <dbReference type="ARBA" id="ARBA00004141"/>
    </source>
</evidence>
<feature type="domain" description="O-antigen ligase-related" evidence="6">
    <location>
        <begin position="221"/>
        <end position="371"/>
    </location>
</feature>